<dbReference type="Gene3D" id="1.10.30.50">
    <property type="match status" value="1"/>
</dbReference>
<dbReference type="GO" id="GO:0004519">
    <property type="term" value="F:endonuclease activity"/>
    <property type="evidence" value="ECO:0007669"/>
    <property type="project" value="InterPro"/>
</dbReference>
<evidence type="ECO:0000259" key="2">
    <source>
        <dbReference type="SMART" id="SM00507"/>
    </source>
</evidence>
<reference evidence="3 4" key="1">
    <citation type="submission" date="2018-03" db="EMBL/GenBank/DDBJ databases">
        <title>Aquarubrobacter algicola gen. nov., sp. nov., a novel actinobacterium isolated from shallow eutrophic lake during the end of cyanobacterial harmful algal blooms.</title>
        <authorList>
            <person name="Chun S.J."/>
        </authorList>
    </citation>
    <scope>NUCLEOTIDE SEQUENCE [LARGE SCALE GENOMIC DNA]</scope>
    <source>
        <strain evidence="3 4">Seoho-28</strain>
    </source>
</reference>
<feature type="domain" description="HNH nuclease" evidence="2">
    <location>
        <begin position="189"/>
        <end position="238"/>
    </location>
</feature>
<accession>A0A2T4UGN0</accession>
<gene>
    <name evidence="3" type="ORF">C7Y72_01305</name>
</gene>
<feature type="compositionally biased region" description="Low complexity" evidence="1">
    <location>
        <begin position="61"/>
        <end position="73"/>
    </location>
</feature>
<protein>
    <recommendedName>
        <fullName evidence="2">HNH nuclease domain-containing protein</fullName>
    </recommendedName>
</protein>
<dbReference type="Pfam" id="PF01844">
    <property type="entry name" value="HNH"/>
    <property type="match status" value="1"/>
</dbReference>
<feature type="compositionally biased region" description="Basic and acidic residues" evidence="1">
    <location>
        <begin position="116"/>
        <end position="126"/>
    </location>
</feature>
<dbReference type="GO" id="GO:0003676">
    <property type="term" value="F:nucleic acid binding"/>
    <property type="evidence" value="ECO:0007669"/>
    <property type="project" value="InterPro"/>
</dbReference>
<dbReference type="InterPro" id="IPR002711">
    <property type="entry name" value="HNH"/>
</dbReference>
<evidence type="ECO:0000313" key="4">
    <source>
        <dbReference type="Proteomes" id="UP000240739"/>
    </source>
</evidence>
<sequence length="287" mass="31808">MLMPGILSARGGRAAGHRPTTCDGPRLRSSIASIVPERSASTASGRPRAGSCRRRRRIVPLRLGRAGRVRVGGQRPSLRANPRSPRQSAVESDADGDDRRGPHRSAWPHGGLADLAHCDSGGERLPRKPRRPNWVNESPCAVIAPPSSRTRIRVRAGAPGRSRYLRGVTPDSSRNRADLRRDSALQRRFRVRLIEERGHRCEQCGNAEKVEAHHRVPLNQGGTWDLENGQLLCPECHKSTRSFAWKIQRGDGTPTRDVLFEAIAQLVEYGGLTESEATDARNRLRNY</sequence>
<comment type="caution">
    <text evidence="3">The sequence shown here is derived from an EMBL/GenBank/DDBJ whole genome shotgun (WGS) entry which is preliminary data.</text>
</comment>
<organism evidence="3 4">
    <name type="scientific">Paraconexibacter algicola</name>
    <dbReference type="NCBI Taxonomy" id="2133960"/>
    <lineage>
        <taxon>Bacteria</taxon>
        <taxon>Bacillati</taxon>
        <taxon>Actinomycetota</taxon>
        <taxon>Thermoleophilia</taxon>
        <taxon>Solirubrobacterales</taxon>
        <taxon>Paraconexibacteraceae</taxon>
        <taxon>Paraconexibacter</taxon>
    </lineage>
</organism>
<dbReference type="CDD" id="cd00085">
    <property type="entry name" value="HNHc"/>
    <property type="match status" value="1"/>
</dbReference>
<feature type="region of interest" description="Disordered" evidence="1">
    <location>
        <begin position="1"/>
        <end position="132"/>
    </location>
</feature>
<evidence type="ECO:0000313" key="3">
    <source>
        <dbReference type="EMBL" id="PTL58380.1"/>
    </source>
</evidence>
<dbReference type="InterPro" id="IPR003615">
    <property type="entry name" value="HNH_nuc"/>
</dbReference>
<dbReference type="GO" id="GO:0008270">
    <property type="term" value="F:zinc ion binding"/>
    <property type="evidence" value="ECO:0007669"/>
    <property type="project" value="InterPro"/>
</dbReference>
<evidence type="ECO:0000256" key="1">
    <source>
        <dbReference type="SAM" id="MobiDB-lite"/>
    </source>
</evidence>
<dbReference type="AlphaFoldDB" id="A0A2T4UGN0"/>
<dbReference type="Proteomes" id="UP000240739">
    <property type="component" value="Unassembled WGS sequence"/>
</dbReference>
<dbReference type="EMBL" id="PYYB01000001">
    <property type="protein sequence ID" value="PTL58380.1"/>
    <property type="molecule type" value="Genomic_DNA"/>
</dbReference>
<name>A0A2T4UGN0_9ACTN</name>
<keyword evidence="4" id="KW-1185">Reference proteome</keyword>
<proteinExistence type="predicted"/>
<dbReference type="SMART" id="SM00507">
    <property type="entry name" value="HNHc"/>
    <property type="match status" value="1"/>
</dbReference>